<feature type="transmembrane region" description="Helical" evidence="8">
    <location>
        <begin position="323"/>
        <end position="341"/>
    </location>
</feature>
<evidence type="ECO:0000256" key="8">
    <source>
        <dbReference type="SAM" id="Phobius"/>
    </source>
</evidence>
<feature type="region of interest" description="Disordered" evidence="7">
    <location>
        <begin position="902"/>
        <end position="1134"/>
    </location>
</feature>
<evidence type="ECO:0000256" key="1">
    <source>
        <dbReference type="ARBA" id="ARBA00022723"/>
    </source>
</evidence>
<dbReference type="PANTHER" id="PTHR11347">
    <property type="entry name" value="CYCLIC NUCLEOTIDE PHOSPHODIESTERASE"/>
    <property type="match status" value="1"/>
</dbReference>
<feature type="region of interest" description="Disordered" evidence="7">
    <location>
        <begin position="1"/>
        <end position="54"/>
    </location>
</feature>
<dbReference type="Pfam" id="PF00233">
    <property type="entry name" value="PDEase_I"/>
    <property type="match status" value="1"/>
</dbReference>
<evidence type="ECO:0000256" key="7">
    <source>
        <dbReference type="SAM" id="MobiDB-lite"/>
    </source>
</evidence>
<evidence type="ECO:0000256" key="3">
    <source>
        <dbReference type="PIRSR" id="PIRSR623088-1"/>
    </source>
</evidence>
<comment type="caution">
    <text evidence="10">The sequence shown here is derived from an EMBL/GenBank/DDBJ whole genome shotgun (WGS) entry which is preliminary data.</text>
</comment>
<feature type="binding site" evidence="4">
    <location>
        <position position="669"/>
    </location>
    <ligand>
        <name>Zn(2+)</name>
        <dbReference type="ChEBI" id="CHEBI:29105"/>
        <label>1</label>
    </ligand>
</feature>
<dbReference type="InterPro" id="IPR036971">
    <property type="entry name" value="PDEase_catalytic_dom_sf"/>
</dbReference>
<feature type="transmembrane region" description="Helical" evidence="8">
    <location>
        <begin position="285"/>
        <end position="303"/>
    </location>
</feature>
<dbReference type="InterPro" id="IPR002073">
    <property type="entry name" value="PDEase_catalytic_dom"/>
</dbReference>
<feature type="binding site" evidence="4">
    <location>
        <position position="670"/>
    </location>
    <ligand>
        <name>Zn(2+)</name>
        <dbReference type="ChEBI" id="CHEBI:29105"/>
        <label>1</label>
    </ligand>
</feature>
<feature type="coiled-coil region" evidence="6">
    <location>
        <begin position="1203"/>
        <end position="1230"/>
    </location>
</feature>
<evidence type="ECO:0000313" key="11">
    <source>
        <dbReference type="Proteomes" id="UP000570595"/>
    </source>
</evidence>
<sequence>GRFGIDFTVITMPSTSPGMRSEPLHRRRRSAGTDAGRPSLSAESASSEGLRSQVHVGAAGSSAASEVEPPFLLIPDLTNAPGGAESTNISSRALPAIPEPVPEDVLKPIGEIDERREKLMQWERVKLHKRTMVFSVPRFERAYLLSLEPKLRRSLWVPAVAFIAFALVCLLYPSIWVSKWDTSANILFNLCWLVIASLGLFVLFTFPFSLPPSRYLELYIQVWTGFTMTAATIFGTPYRVATITGTDYSVAFPGANLGVADISVFLDLITIMYFSVYTPLRIRRLFPVAVAINCLYAGISIGFGVPSYGTNSDVIESSSTDRWFALSLTLVLILSSILCLTGKYRLELFQRTNFLRLEVSQRRIDVLERTIVAFDSSNDKATRVTQMQLTHKRLLLMEKLIFRARSSGLSGLNVHNGQLASDLDHALSLVRKSEKSLFVLDFQKEVLMEGMSSHEQQRMASGETPKSGDSGSRGGHGPAASLLYCSALYTPMSSVAPGSRATAAAAASRYGARGSTPPAATVQPGGDDSAGVPPTACFVDDYEPLLRRVGRDFTLDVEEFWGSHQEESRCHPECVLALYRAVARACFPDDQANRILNIGSEAPDGPQCPVYERFLAEVCSRYLISVPYHNAVHAAQVTHHCAAIINSLGVRSALSDLDWASLVIACMCHDVGHFGRTNKFLVETRHPLALRYNDRSVMENYHAATMFDMLKESEDWDISRGLSRSELKRFRSQIVALILSTDLGATQSLLYQIKGRAEAGTALSVSQFPEDSRLIRELSICMADCGHVWLTWDLHYKWAVRLSSEFAAEARELATMRGGGGGGGGGGLGTPLTSSLPGSDGGGPTPAEQISFIEQCPVALVRAMQSLVDLDGDTEFASTACEWSKAVEKALLDNGSRWREMEAEEAARRSAEAGSRGSEGVPLNSEEATSSEERSGEAPVDSGNSPADQSDDDDDVPMMSYREMYGGPEGRSSESEDGGVGSSGIDSDDEPPMLSYSALYDADESSNVHASRRSVPESAMTSSGEPPLLSYSALYTPDGTSIVQPTPQPVSGVDDDDGPPLMSYSELHGRQQGASSRNAVDDSHPPTYSRSSSYDDSYTRSGRIQPPSKTETAIVEEPSNSETSESPDKIDNNEARVSAVTNVKEDKPKVAVEVNAGDSPGSDPLGWAVDKLLSRIVKENSIEQLIALLSEMTKKALFLQHQLDMSNTRNNQLLGEIEELKNALDEERRKFQALEPPAPPPPVAPATYAAEVANGLGEMGTPGRAVSQLSELYEKHHIDREAREMLSNSRKIRRPDQRRMVIDLFLEKVGHEQGKDVLAALKGLPDFGTGDPVPGADARHNRRMHNRRGGDQQHHPLHARSGPENRSWLFAQCVKEIEFKIQEPQQGAPPQRHNRNDYYDYHHRAKWTGSNGRNNNDRGVGAWAHRRDASGW</sequence>
<evidence type="ECO:0000256" key="4">
    <source>
        <dbReference type="PIRSR" id="PIRSR623088-3"/>
    </source>
</evidence>
<keyword evidence="6" id="KW-0175">Coiled coil</keyword>
<dbReference type="SUPFAM" id="SSF109604">
    <property type="entry name" value="HD-domain/PDEase-like"/>
    <property type="match status" value="1"/>
</dbReference>
<dbReference type="EMBL" id="JABAHT010000668">
    <property type="protein sequence ID" value="KAF4652957.1"/>
    <property type="molecule type" value="Genomic_DNA"/>
</dbReference>
<feature type="compositionally biased region" description="Basic and acidic residues" evidence="7">
    <location>
        <begin position="902"/>
        <end position="911"/>
    </location>
</feature>
<feature type="active site" description="Proton donor" evidence="3">
    <location>
        <position position="629"/>
    </location>
</feature>
<feature type="transmembrane region" description="Helical" evidence="8">
    <location>
        <begin position="186"/>
        <end position="206"/>
    </location>
</feature>
<dbReference type="PROSITE" id="PS51845">
    <property type="entry name" value="PDEASE_I_2"/>
    <property type="match status" value="1"/>
</dbReference>
<feature type="region of interest" description="Disordered" evidence="7">
    <location>
        <begin position="451"/>
        <end position="475"/>
    </location>
</feature>
<organism evidence="10 11">
    <name type="scientific">Perkinsus olseni</name>
    <name type="common">Perkinsus atlanticus</name>
    <dbReference type="NCBI Taxonomy" id="32597"/>
    <lineage>
        <taxon>Eukaryota</taxon>
        <taxon>Sar</taxon>
        <taxon>Alveolata</taxon>
        <taxon>Perkinsozoa</taxon>
        <taxon>Perkinsea</taxon>
        <taxon>Perkinsida</taxon>
        <taxon>Perkinsidae</taxon>
        <taxon>Perkinsus</taxon>
    </lineage>
</organism>
<feature type="compositionally biased region" description="Low complexity" evidence="7">
    <location>
        <begin position="1087"/>
        <end position="1101"/>
    </location>
</feature>
<keyword evidence="8" id="KW-0812">Transmembrane</keyword>
<dbReference type="PRINTS" id="PR00387">
    <property type="entry name" value="PDIESTERASE1"/>
</dbReference>
<feature type="transmembrane region" description="Helical" evidence="8">
    <location>
        <begin position="250"/>
        <end position="273"/>
    </location>
</feature>
<dbReference type="GO" id="GO:0007165">
    <property type="term" value="P:signal transduction"/>
    <property type="evidence" value="ECO:0007669"/>
    <property type="project" value="InterPro"/>
</dbReference>
<feature type="compositionally biased region" description="Low complexity" evidence="7">
    <location>
        <begin position="36"/>
        <end position="54"/>
    </location>
</feature>
<feature type="domain" description="PDEase" evidence="9">
    <location>
        <begin position="613"/>
        <end position="905"/>
    </location>
</feature>
<keyword evidence="8" id="KW-1133">Transmembrane helix</keyword>
<feature type="compositionally biased region" description="Gly residues" evidence="7">
    <location>
        <begin position="817"/>
        <end position="829"/>
    </location>
</feature>
<evidence type="ECO:0000259" key="9">
    <source>
        <dbReference type="PROSITE" id="PS51845"/>
    </source>
</evidence>
<keyword evidence="8" id="KW-0472">Membrane</keyword>
<protein>
    <recommendedName>
        <fullName evidence="5">Phosphodiesterase</fullName>
        <ecNumber evidence="5">3.1.4.-</ecNumber>
    </recommendedName>
</protein>
<feature type="region of interest" description="Disordered" evidence="7">
    <location>
        <begin position="1340"/>
        <end position="1364"/>
    </location>
</feature>
<keyword evidence="2 5" id="KW-0378">Hydrolase</keyword>
<reference evidence="10 11" key="1">
    <citation type="submission" date="2020-04" db="EMBL/GenBank/DDBJ databases">
        <title>Perkinsus olseni comparative genomics.</title>
        <authorList>
            <person name="Bogema D.R."/>
        </authorList>
    </citation>
    <scope>NUCLEOTIDE SEQUENCE [LARGE SCALE GENOMIC DNA]</scope>
    <source>
        <strain evidence="10">ATCC PRA-179</strain>
    </source>
</reference>
<dbReference type="CDD" id="cd00077">
    <property type="entry name" value="HDc"/>
    <property type="match status" value="1"/>
</dbReference>
<feature type="transmembrane region" description="Helical" evidence="8">
    <location>
        <begin position="218"/>
        <end position="238"/>
    </location>
</feature>
<feature type="non-terminal residue" evidence="10">
    <location>
        <position position="1"/>
    </location>
</feature>
<feature type="binding site" evidence="4">
    <location>
        <position position="633"/>
    </location>
    <ligand>
        <name>Zn(2+)</name>
        <dbReference type="ChEBI" id="CHEBI:29105"/>
        <label>1</label>
    </ligand>
</feature>
<feature type="transmembrane region" description="Helical" evidence="8">
    <location>
        <begin position="155"/>
        <end position="174"/>
    </location>
</feature>
<dbReference type="PROSITE" id="PS00126">
    <property type="entry name" value="PDEASE_I_1"/>
    <property type="match status" value="1"/>
</dbReference>
<feature type="region of interest" description="Disordered" evidence="7">
    <location>
        <begin position="1407"/>
        <end position="1432"/>
    </location>
</feature>
<comment type="similarity">
    <text evidence="5">Belongs to the cyclic nucleotide phosphodiesterase family.</text>
</comment>
<dbReference type="InterPro" id="IPR003607">
    <property type="entry name" value="HD/PDEase_dom"/>
</dbReference>
<dbReference type="GO" id="GO:0004114">
    <property type="term" value="F:3',5'-cyclic-nucleotide phosphodiesterase activity"/>
    <property type="evidence" value="ECO:0007669"/>
    <property type="project" value="InterPro"/>
</dbReference>
<dbReference type="Gene3D" id="1.10.1300.10">
    <property type="entry name" value="3'5'-cyclic nucleotide phosphodiesterase, catalytic domain"/>
    <property type="match status" value="1"/>
</dbReference>
<name>A0A7J6L1A6_PEROL</name>
<keyword evidence="1 4" id="KW-0479">Metal-binding</keyword>
<proteinExistence type="inferred from homology"/>
<evidence type="ECO:0000256" key="6">
    <source>
        <dbReference type="SAM" id="Coils"/>
    </source>
</evidence>
<feature type="region of interest" description="Disordered" evidence="7">
    <location>
        <begin position="817"/>
        <end position="848"/>
    </location>
</feature>
<gene>
    <name evidence="10" type="primary">PDE1B_10</name>
    <name evidence="10" type="ORF">FOZ61_009287</name>
</gene>
<dbReference type="Proteomes" id="UP000570595">
    <property type="component" value="Unassembled WGS sequence"/>
</dbReference>
<comment type="cofactor">
    <cofactor evidence="5">
        <name>a divalent metal cation</name>
        <dbReference type="ChEBI" id="CHEBI:60240"/>
    </cofactor>
    <text evidence="5">Binds 2 divalent metal cations per subunit. Site 1 may preferentially bind zinc ions, while site 2 has a preference for magnesium and/or manganese ions.</text>
</comment>
<accession>A0A7J6L1A6</accession>
<dbReference type="InterPro" id="IPR023088">
    <property type="entry name" value="PDEase"/>
</dbReference>
<feature type="binding site" evidence="4">
    <location>
        <position position="784"/>
    </location>
    <ligand>
        <name>Zn(2+)</name>
        <dbReference type="ChEBI" id="CHEBI:29105"/>
        <label>1</label>
    </ligand>
</feature>
<dbReference type="EC" id="3.1.4.-" evidence="5"/>
<dbReference type="OrthoDB" id="546632at2759"/>
<dbReference type="GO" id="GO:0046872">
    <property type="term" value="F:metal ion binding"/>
    <property type="evidence" value="ECO:0007669"/>
    <property type="project" value="UniProtKB-KW"/>
</dbReference>
<evidence type="ECO:0000313" key="10">
    <source>
        <dbReference type="EMBL" id="KAF4652957.1"/>
    </source>
</evidence>
<dbReference type="InterPro" id="IPR023174">
    <property type="entry name" value="PDEase_CS"/>
</dbReference>
<feature type="binding site" evidence="4">
    <location>
        <position position="670"/>
    </location>
    <ligand>
        <name>Zn(2+)</name>
        <dbReference type="ChEBI" id="CHEBI:29105"/>
        <label>2</label>
    </ligand>
</feature>
<evidence type="ECO:0000256" key="5">
    <source>
        <dbReference type="RuleBase" id="RU363067"/>
    </source>
</evidence>
<dbReference type="SMART" id="SM00471">
    <property type="entry name" value="HDc"/>
    <property type="match status" value="1"/>
</dbReference>
<evidence type="ECO:0000256" key="2">
    <source>
        <dbReference type="ARBA" id="ARBA00022801"/>
    </source>
</evidence>